<evidence type="ECO:0000313" key="9">
    <source>
        <dbReference type="EMBL" id="EFB35056.1"/>
    </source>
</evidence>
<accession>D1PE23</accession>
<evidence type="ECO:0000256" key="1">
    <source>
        <dbReference type="ARBA" id="ARBA00004651"/>
    </source>
</evidence>
<feature type="transmembrane region" description="Helical" evidence="8">
    <location>
        <begin position="32"/>
        <end position="53"/>
    </location>
</feature>
<dbReference type="GO" id="GO:0005886">
    <property type="term" value="C:plasma membrane"/>
    <property type="evidence" value="ECO:0007669"/>
    <property type="project" value="UniProtKB-SubCell"/>
</dbReference>
<comment type="subcellular location">
    <subcellularLocation>
        <location evidence="1">Cell membrane</location>
        <topology evidence="1">Multi-pass membrane protein</topology>
    </subcellularLocation>
</comment>
<evidence type="ECO:0000256" key="6">
    <source>
        <dbReference type="ARBA" id="ARBA00022989"/>
    </source>
</evidence>
<dbReference type="HOGENOM" id="CLU_024867_3_4_10"/>
<dbReference type="Proteomes" id="UP000004477">
    <property type="component" value="Unassembled WGS sequence"/>
</dbReference>
<sequence length="113" mass="12883">MIWLFAFSSIIGNYYYGETNVRYIRDSKLGVFVYRLAVAAMVMVGAVVSLDFAWSFADITMALLTLCNLAAIVLLSRQAVFLLKDYRQQKKEGKNPVFTKDKMPEIADKLEAW</sequence>
<dbReference type="GO" id="GO:0005283">
    <property type="term" value="F:amino acid:sodium symporter activity"/>
    <property type="evidence" value="ECO:0007669"/>
    <property type="project" value="InterPro"/>
</dbReference>
<keyword evidence="6 8" id="KW-1133">Transmembrane helix</keyword>
<keyword evidence="5 8" id="KW-0812">Transmembrane</keyword>
<evidence type="ECO:0000256" key="3">
    <source>
        <dbReference type="ARBA" id="ARBA00022448"/>
    </source>
</evidence>
<proteinExistence type="inferred from homology"/>
<dbReference type="STRING" id="537011.PREVCOP_05470"/>
<organism evidence="9 10">
    <name type="scientific">Segatella copri DSM 18205</name>
    <dbReference type="NCBI Taxonomy" id="537011"/>
    <lineage>
        <taxon>Bacteria</taxon>
        <taxon>Pseudomonadati</taxon>
        <taxon>Bacteroidota</taxon>
        <taxon>Bacteroidia</taxon>
        <taxon>Bacteroidales</taxon>
        <taxon>Prevotellaceae</taxon>
        <taxon>Segatella</taxon>
    </lineage>
</organism>
<dbReference type="EMBL" id="ACBX02000017">
    <property type="protein sequence ID" value="EFB35056.1"/>
    <property type="molecule type" value="Genomic_DNA"/>
</dbReference>
<dbReference type="InterPro" id="IPR001463">
    <property type="entry name" value="Na/Ala_symport"/>
</dbReference>
<dbReference type="PANTHER" id="PTHR30330:SF1">
    <property type="entry name" value="AMINO-ACID CARRIER PROTEIN ALST"/>
    <property type="match status" value="1"/>
</dbReference>
<dbReference type="Pfam" id="PF01235">
    <property type="entry name" value="Na_Ala_symp"/>
    <property type="match status" value="1"/>
</dbReference>
<keyword evidence="10" id="KW-1185">Reference proteome</keyword>
<keyword evidence="4" id="KW-1003">Cell membrane</keyword>
<evidence type="ECO:0000256" key="7">
    <source>
        <dbReference type="ARBA" id="ARBA00023136"/>
    </source>
</evidence>
<evidence type="ECO:0000313" key="10">
    <source>
        <dbReference type="Proteomes" id="UP000004477"/>
    </source>
</evidence>
<evidence type="ECO:0000256" key="8">
    <source>
        <dbReference type="SAM" id="Phobius"/>
    </source>
</evidence>
<dbReference type="PaxDb" id="537011-PREVCOP_05470"/>
<comment type="similarity">
    <text evidence="2">Belongs to the alanine or glycine:cation symporter (AGCS) (TC 2.A.25) family.</text>
</comment>
<dbReference type="PANTHER" id="PTHR30330">
    <property type="entry name" value="AGSS FAMILY TRANSPORTER, SODIUM-ALANINE"/>
    <property type="match status" value="1"/>
</dbReference>
<evidence type="ECO:0008006" key="11">
    <source>
        <dbReference type="Google" id="ProtNLM"/>
    </source>
</evidence>
<feature type="transmembrane region" description="Helical" evidence="8">
    <location>
        <begin position="59"/>
        <end position="83"/>
    </location>
</feature>
<evidence type="ECO:0000256" key="5">
    <source>
        <dbReference type="ARBA" id="ARBA00022692"/>
    </source>
</evidence>
<comment type="caution">
    <text evidence="9">The sequence shown here is derived from an EMBL/GenBank/DDBJ whole genome shotgun (WGS) entry which is preliminary data.</text>
</comment>
<protein>
    <recommendedName>
        <fullName evidence="11">Sodium:alanine symporter family protein</fullName>
    </recommendedName>
</protein>
<keyword evidence="7 8" id="KW-0472">Membrane</keyword>
<gene>
    <name evidence="9" type="ORF">PREVCOP_05470</name>
</gene>
<evidence type="ECO:0000256" key="4">
    <source>
        <dbReference type="ARBA" id="ARBA00022475"/>
    </source>
</evidence>
<evidence type="ECO:0000256" key="2">
    <source>
        <dbReference type="ARBA" id="ARBA00009261"/>
    </source>
</evidence>
<dbReference type="AlphaFoldDB" id="D1PE23"/>
<reference evidence="9" key="1">
    <citation type="submission" date="2009-11" db="EMBL/GenBank/DDBJ databases">
        <authorList>
            <person name="Weinstock G."/>
            <person name="Sodergren E."/>
            <person name="Clifton S."/>
            <person name="Fulton L."/>
            <person name="Fulton B."/>
            <person name="Courtney L."/>
            <person name="Fronick C."/>
            <person name="Harrison M."/>
            <person name="Strong C."/>
            <person name="Farmer C."/>
            <person name="Delahaunty K."/>
            <person name="Markovic C."/>
            <person name="Hall O."/>
            <person name="Minx P."/>
            <person name="Tomlinson C."/>
            <person name="Mitreva M."/>
            <person name="Nelson J."/>
            <person name="Hou S."/>
            <person name="Wollam A."/>
            <person name="Pepin K.H."/>
            <person name="Johnson M."/>
            <person name="Bhonagiri V."/>
            <person name="Nash W.E."/>
            <person name="Warren W."/>
            <person name="Chinwalla A."/>
            <person name="Mardis E.R."/>
            <person name="Wilson R.K."/>
        </authorList>
    </citation>
    <scope>NUCLEOTIDE SEQUENCE [LARGE SCALE GENOMIC DNA]</scope>
    <source>
        <strain evidence="9">DSM 18205</strain>
    </source>
</reference>
<keyword evidence="3" id="KW-0813">Transport</keyword>
<name>D1PE23_9BACT</name>